<keyword evidence="1" id="KW-0175">Coiled coil</keyword>
<dbReference type="AlphaFoldDB" id="A0A7S0AAA3"/>
<feature type="region of interest" description="Disordered" evidence="2">
    <location>
        <begin position="619"/>
        <end position="645"/>
    </location>
</feature>
<proteinExistence type="predicted"/>
<keyword evidence="3" id="KW-1133">Transmembrane helix</keyword>
<evidence type="ECO:0008006" key="5">
    <source>
        <dbReference type="Google" id="ProtNLM"/>
    </source>
</evidence>
<organism evidence="4">
    <name type="scientific">Pyrodinium bahamense</name>
    <dbReference type="NCBI Taxonomy" id="73915"/>
    <lineage>
        <taxon>Eukaryota</taxon>
        <taxon>Sar</taxon>
        <taxon>Alveolata</taxon>
        <taxon>Dinophyceae</taxon>
        <taxon>Gonyaulacales</taxon>
        <taxon>Pyrocystaceae</taxon>
        <taxon>Pyrodinium</taxon>
    </lineage>
</organism>
<feature type="region of interest" description="Disordered" evidence="2">
    <location>
        <begin position="1"/>
        <end position="78"/>
    </location>
</feature>
<sequence>MAASGSGGLGGLGERDAAASGSRRGAAGQGTGPTSGYAPADSMGNFRLPTDSDTTDSGQARIDYDELEYDPSERRPGGPVAEAVWAAGPQARRRKWAAPLLAFLAALLLQSLWLHAATQRYVLWLERLGRAFSGGAGAAGPHGRTAGPHVPPAELLGPRDNIANWLGPSDSSKLPLDIVAGAVPCVWLAVVVGQRNLRLWTHTLLAGSLLVALKGFCAWVTLVPDPAGGEDCLDRLHPQARSHFQRQGGFPESIPIVLWLWVQDLVAGMRSQRSLVCAGGFSGPSCVCTLFSLGLYDATRIRVRKMRPHFRTLYHVASAVLLSIVVLVDAGLDLAARRQTTLDVVLALVLALLLYGSPVVAMSADRFLLQGCPVDADVKAGCDAGDVVVPPCCLPFCCLHGRYFLHAWPASQARQALRAQTEAKKVAEDFRMEQQEAARVGLELEAQLESVRQRSQLRRRQDEAEAERRFSERAAEAQRVCEQRLAKELKKLEAQTQVERQKAAEFEEKASVEAARFVALEAQHAQERRSLEEDVAAARGEVEAAREALRIAREQAEQQELDVLQLRQSVEDLGAFDAVKLLGAGKSTEFKADSGGGPLTNKPELGALAATDLAVPEAVKDSSDAAAPDKKPAGEAAVAAESPPASPEVAAAAASPVGDFRSLPPAFWAACHGRFAAAGAAAAAAWAAEATALVAEVPPMVAVEARLPSSGDFRTAPEAYWAVLHGCFSEAAMVSGAPGTDAALAAGEAAPAPELPYVAASLAALSSDFRSCPRDYWMALHDRFGE</sequence>
<evidence type="ECO:0000256" key="2">
    <source>
        <dbReference type="SAM" id="MobiDB-lite"/>
    </source>
</evidence>
<feature type="compositionally biased region" description="Basic and acidic residues" evidence="2">
    <location>
        <begin position="619"/>
        <end position="633"/>
    </location>
</feature>
<protein>
    <recommendedName>
        <fullName evidence="5">Sphingomyelin synthase-like domain-containing protein</fullName>
    </recommendedName>
</protein>
<feature type="compositionally biased region" description="Gly residues" evidence="2">
    <location>
        <begin position="1"/>
        <end position="12"/>
    </location>
</feature>
<feature type="transmembrane region" description="Helical" evidence="3">
    <location>
        <begin position="274"/>
        <end position="293"/>
    </location>
</feature>
<feature type="compositionally biased region" description="Low complexity" evidence="2">
    <location>
        <begin position="634"/>
        <end position="645"/>
    </location>
</feature>
<reference evidence="4" key="1">
    <citation type="submission" date="2021-01" db="EMBL/GenBank/DDBJ databases">
        <authorList>
            <person name="Corre E."/>
            <person name="Pelletier E."/>
            <person name="Niang G."/>
            <person name="Scheremetjew M."/>
            <person name="Finn R."/>
            <person name="Kale V."/>
            <person name="Holt S."/>
            <person name="Cochrane G."/>
            <person name="Meng A."/>
            <person name="Brown T."/>
            <person name="Cohen L."/>
        </authorList>
    </citation>
    <scope>NUCLEOTIDE SEQUENCE</scope>
    <source>
        <strain evidence="4">Pbaha01</strain>
    </source>
</reference>
<feature type="transmembrane region" description="Helical" evidence="3">
    <location>
        <begin position="174"/>
        <end position="192"/>
    </location>
</feature>
<dbReference type="EMBL" id="HBEG01021810">
    <property type="protein sequence ID" value="CAD8357847.1"/>
    <property type="molecule type" value="Transcribed_RNA"/>
</dbReference>
<evidence type="ECO:0000256" key="1">
    <source>
        <dbReference type="SAM" id="Coils"/>
    </source>
</evidence>
<feature type="transmembrane region" description="Helical" evidence="3">
    <location>
        <begin position="204"/>
        <end position="224"/>
    </location>
</feature>
<keyword evidence="3" id="KW-0812">Transmembrane</keyword>
<feature type="coiled-coil region" evidence="1">
    <location>
        <begin position="454"/>
        <end position="569"/>
    </location>
</feature>
<evidence type="ECO:0000313" key="4">
    <source>
        <dbReference type="EMBL" id="CAD8357847.1"/>
    </source>
</evidence>
<feature type="transmembrane region" description="Helical" evidence="3">
    <location>
        <begin position="96"/>
        <end position="116"/>
    </location>
</feature>
<keyword evidence="3" id="KW-0472">Membrane</keyword>
<dbReference type="CDD" id="cd22249">
    <property type="entry name" value="UDM1_RNF168_RNF169-like"/>
    <property type="match status" value="1"/>
</dbReference>
<accession>A0A7S0AAA3</accession>
<feature type="transmembrane region" description="Helical" evidence="3">
    <location>
        <begin position="344"/>
        <end position="364"/>
    </location>
</feature>
<name>A0A7S0AAA3_9DINO</name>
<gene>
    <name evidence="4" type="ORF">PBAH0796_LOCUS13214</name>
</gene>
<evidence type="ECO:0000256" key="3">
    <source>
        <dbReference type="SAM" id="Phobius"/>
    </source>
</evidence>